<name>A0AAW0G1H3_9APHY</name>
<dbReference type="AlphaFoldDB" id="A0AAW0G1H3"/>
<dbReference type="PANTHER" id="PTHR47338:SF5">
    <property type="entry name" value="ZN(II)2CYS6 TRANSCRIPTION FACTOR (EUROFUNG)"/>
    <property type="match status" value="1"/>
</dbReference>
<dbReference type="Proteomes" id="UP001385951">
    <property type="component" value="Unassembled WGS sequence"/>
</dbReference>
<dbReference type="InterPro" id="IPR036864">
    <property type="entry name" value="Zn2-C6_fun-type_DNA-bd_sf"/>
</dbReference>
<dbReference type="Gene3D" id="4.10.240.10">
    <property type="entry name" value="Zn(2)-C6 fungal-type DNA-binding domain"/>
    <property type="match status" value="1"/>
</dbReference>
<dbReference type="SUPFAM" id="SSF57701">
    <property type="entry name" value="Zn2/Cys6 DNA-binding domain"/>
    <property type="match status" value="1"/>
</dbReference>
<keyword evidence="4" id="KW-0804">Transcription</keyword>
<dbReference type="PROSITE" id="PS50048">
    <property type="entry name" value="ZN2_CY6_FUNGAL_2"/>
    <property type="match status" value="1"/>
</dbReference>
<keyword evidence="3" id="KW-0805">Transcription regulation</keyword>
<keyword evidence="5" id="KW-0539">Nucleus</keyword>
<feature type="region of interest" description="Disordered" evidence="6">
    <location>
        <begin position="178"/>
        <end position="204"/>
    </location>
</feature>
<dbReference type="CDD" id="cd12148">
    <property type="entry name" value="fungal_TF_MHR"/>
    <property type="match status" value="1"/>
</dbReference>
<accession>A0AAW0G1H3</accession>
<comment type="subcellular location">
    <subcellularLocation>
        <location evidence="1">Nucleus</location>
    </subcellularLocation>
</comment>
<evidence type="ECO:0000256" key="1">
    <source>
        <dbReference type="ARBA" id="ARBA00004123"/>
    </source>
</evidence>
<dbReference type="InterPro" id="IPR007219">
    <property type="entry name" value="XnlR_reg_dom"/>
</dbReference>
<feature type="compositionally biased region" description="Low complexity" evidence="6">
    <location>
        <begin position="180"/>
        <end position="202"/>
    </location>
</feature>
<dbReference type="GO" id="GO:0008270">
    <property type="term" value="F:zinc ion binding"/>
    <property type="evidence" value="ECO:0007669"/>
    <property type="project" value="InterPro"/>
</dbReference>
<comment type="caution">
    <text evidence="8">The sequence shown here is derived from an EMBL/GenBank/DDBJ whole genome shotgun (WGS) entry which is preliminary data.</text>
</comment>
<protein>
    <recommendedName>
        <fullName evidence="7">Zn(2)-C6 fungal-type domain-containing protein</fullName>
    </recommendedName>
</protein>
<feature type="region of interest" description="Disordered" evidence="6">
    <location>
        <begin position="69"/>
        <end position="124"/>
    </location>
</feature>
<evidence type="ECO:0000313" key="8">
    <source>
        <dbReference type="EMBL" id="KAK7685204.1"/>
    </source>
</evidence>
<dbReference type="Pfam" id="PF04082">
    <property type="entry name" value="Fungal_trans"/>
    <property type="match status" value="1"/>
</dbReference>
<dbReference type="EMBL" id="JASBNA010000021">
    <property type="protein sequence ID" value="KAK7685204.1"/>
    <property type="molecule type" value="Genomic_DNA"/>
</dbReference>
<feature type="compositionally biased region" description="Low complexity" evidence="6">
    <location>
        <begin position="82"/>
        <end position="103"/>
    </location>
</feature>
<gene>
    <name evidence="8" type="ORF">QCA50_011567</name>
</gene>
<evidence type="ECO:0000256" key="6">
    <source>
        <dbReference type="SAM" id="MobiDB-lite"/>
    </source>
</evidence>
<dbReference type="PANTHER" id="PTHR47338">
    <property type="entry name" value="ZN(II)2CYS6 TRANSCRIPTION FACTOR (EUROFUNG)-RELATED"/>
    <property type="match status" value="1"/>
</dbReference>
<evidence type="ECO:0000259" key="7">
    <source>
        <dbReference type="PROSITE" id="PS50048"/>
    </source>
</evidence>
<dbReference type="PROSITE" id="PS00463">
    <property type="entry name" value="ZN2_CY6_FUNGAL_1"/>
    <property type="match status" value="1"/>
</dbReference>
<dbReference type="GO" id="GO:0000981">
    <property type="term" value="F:DNA-binding transcription factor activity, RNA polymerase II-specific"/>
    <property type="evidence" value="ECO:0007669"/>
    <property type="project" value="InterPro"/>
</dbReference>
<reference evidence="8 9" key="1">
    <citation type="submission" date="2022-09" db="EMBL/GenBank/DDBJ databases">
        <authorList>
            <person name="Palmer J.M."/>
        </authorList>
    </citation>
    <scope>NUCLEOTIDE SEQUENCE [LARGE SCALE GENOMIC DNA]</scope>
    <source>
        <strain evidence="8 9">DSM 7382</strain>
    </source>
</reference>
<dbReference type="SMART" id="SM00066">
    <property type="entry name" value="GAL4"/>
    <property type="match status" value="1"/>
</dbReference>
<dbReference type="CDD" id="cd00067">
    <property type="entry name" value="GAL4"/>
    <property type="match status" value="1"/>
</dbReference>
<dbReference type="GO" id="GO:0003677">
    <property type="term" value="F:DNA binding"/>
    <property type="evidence" value="ECO:0007669"/>
    <property type="project" value="InterPro"/>
</dbReference>
<organism evidence="8 9">
    <name type="scientific">Cerrena zonata</name>
    <dbReference type="NCBI Taxonomy" id="2478898"/>
    <lineage>
        <taxon>Eukaryota</taxon>
        <taxon>Fungi</taxon>
        <taxon>Dikarya</taxon>
        <taxon>Basidiomycota</taxon>
        <taxon>Agaricomycotina</taxon>
        <taxon>Agaricomycetes</taxon>
        <taxon>Polyporales</taxon>
        <taxon>Cerrenaceae</taxon>
        <taxon>Cerrena</taxon>
    </lineage>
</organism>
<dbReference type="Pfam" id="PF00172">
    <property type="entry name" value="Zn_clus"/>
    <property type="match status" value="1"/>
</dbReference>
<dbReference type="InterPro" id="IPR050815">
    <property type="entry name" value="TF_fung"/>
</dbReference>
<keyword evidence="9" id="KW-1185">Reference proteome</keyword>
<dbReference type="GO" id="GO:0006351">
    <property type="term" value="P:DNA-templated transcription"/>
    <property type="evidence" value="ECO:0007669"/>
    <property type="project" value="InterPro"/>
</dbReference>
<evidence type="ECO:0000313" key="9">
    <source>
        <dbReference type="Proteomes" id="UP001385951"/>
    </source>
</evidence>
<evidence type="ECO:0000256" key="2">
    <source>
        <dbReference type="ARBA" id="ARBA00022723"/>
    </source>
</evidence>
<feature type="compositionally biased region" description="Polar residues" evidence="6">
    <location>
        <begin position="115"/>
        <end position="124"/>
    </location>
</feature>
<keyword evidence="2" id="KW-0479">Metal-binding</keyword>
<evidence type="ECO:0000256" key="4">
    <source>
        <dbReference type="ARBA" id="ARBA00023163"/>
    </source>
</evidence>
<feature type="domain" description="Zn(2)-C6 fungal-type" evidence="7">
    <location>
        <begin position="26"/>
        <end position="58"/>
    </location>
</feature>
<dbReference type="InterPro" id="IPR001138">
    <property type="entry name" value="Zn2Cys6_DnaBD"/>
</dbReference>
<dbReference type="GO" id="GO:0005634">
    <property type="term" value="C:nucleus"/>
    <property type="evidence" value="ECO:0007669"/>
    <property type="project" value="UniProtKB-SubCell"/>
</dbReference>
<evidence type="ECO:0000256" key="5">
    <source>
        <dbReference type="ARBA" id="ARBA00023242"/>
    </source>
</evidence>
<sequence length="385" mass="42527">MADIRFVLESPQSVQAQKKRPRLVTSCDNCRLKKVKCIQNTPDVKCEACSNAQIPCRFRDRERYFAERSRIMAGTSPDSGRRSAQSSRASSSSTGWNSSGTPSPDRDITPPIVPSNATARSAATLQPIRDEYSMGRCYPQMSWSEFPQSTSMNNSYTPHVFTGVNSINGSQWDYGSTSHYSPEIPSPSSASSQYPGQSSSEPTVTPLFDLRHPDRPHANLMAYFIQAFFDNLSSSFPFMSYEVTVEQFLTQSLSPVLSSSIAALAARYVHCPEVTSLGATNVQAAYCANAERLLASLSTFPTLDTLHATILLAWAEYKRNRTSMFCFHAQMSNQMAWTLGLADDSAMSLTQTELQQTMLRSTWACVNQLHATAADQMSSIVPPLH</sequence>
<proteinExistence type="predicted"/>
<evidence type="ECO:0000256" key="3">
    <source>
        <dbReference type="ARBA" id="ARBA00023015"/>
    </source>
</evidence>